<reference evidence="6 7" key="1">
    <citation type="submission" date="2016-02" db="EMBL/GenBank/DDBJ databases">
        <title>Complete genome sequence of Halocynthiibacter arcticus PAMC 20958t from arctic marine sediment.</title>
        <authorList>
            <person name="Lee Y.M."/>
            <person name="Baek K."/>
            <person name="Lee H.K."/>
            <person name="Shin S.C."/>
        </authorList>
    </citation>
    <scope>NUCLEOTIDE SEQUENCE [LARGE SCALE GENOMIC DNA]</scope>
    <source>
        <strain evidence="6">PAMC 20958</strain>
    </source>
</reference>
<dbReference type="STRING" id="1579316.RC74_00365"/>
<sequence length="150" mass="16541">MIDSSPINQKILRELSINGRISNLDLAQKVGLSPSACLRRVQDLERRGVITGYRATIDQTAIGAGFTAYIGVGLNDHSKTSQEAFERSISKVDEVRECHNVTGTIEYLLRVETKDLASYKVLHTEKLGTLPQVHSITTYVVIGSPKDDRA</sequence>
<dbReference type="InterPro" id="IPR019887">
    <property type="entry name" value="Tscrpt_reg_AsnC/Lrp_C"/>
</dbReference>
<dbReference type="Gene3D" id="3.30.70.920">
    <property type="match status" value="1"/>
</dbReference>
<dbReference type="CDD" id="cd00090">
    <property type="entry name" value="HTH_ARSR"/>
    <property type="match status" value="1"/>
</dbReference>
<dbReference type="OrthoDB" id="9802341at2"/>
<dbReference type="Proteomes" id="UP000070371">
    <property type="component" value="Chromosome"/>
</dbReference>
<dbReference type="GO" id="GO:0006524">
    <property type="term" value="P:alanine catabolic process"/>
    <property type="evidence" value="ECO:0007669"/>
    <property type="project" value="TreeGrafter"/>
</dbReference>
<dbReference type="AlphaFoldDB" id="A0A126UVN7"/>
<dbReference type="GO" id="GO:0043565">
    <property type="term" value="F:sequence-specific DNA binding"/>
    <property type="evidence" value="ECO:0007669"/>
    <property type="project" value="InterPro"/>
</dbReference>
<dbReference type="PROSITE" id="PS50956">
    <property type="entry name" value="HTH_ASNC_2"/>
    <property type="match status" value="1"/>
</dbReference>
<keyword evidence="2" id="KW-0238">DNA-binding</keyword>
<dbReference type="SMART" id="SM00344">
    <property type="entry name" value="HTH_ASNC"/>
    <property type="match status" value="1"/>
</dbReference>
<proteinExistence type="predicted"/>
<evidence type="ECO:0000256" key="1">
    <source>
        <dbReference type="ARBA" id="ARBA00023015"/>
    </source>
</evidence>
<dbReference type="InterPro" id="IPR019885">
    <property type="entry name" value="Tscrpt_reg_HTH_AsnC-type_CS"/>
</dbReference>
<dbReference type="PROSITE" id="PS00519">
    <property type="entry name" value="HTH_ASNC_1"/>
    <property type="match status" value="1"/>
</dbReference>
<dbReference type="PRINTS" id="PR00033">
    <property type="entry name" value="HTHASNC"/>
</dbReference>
<dbReference type="GO" id="GO:0006355">
    <property type="term" value="P:regulation of DNA-templated transcription"/>
    <property type="evidence" value="ECO:0007669"/>
    <property type="project" value="UniProtKB-ARBA"/>
</dbReference>
<keyword evidence="7" id="KW-1185">Reference proteome</keyword>
<evidence type="ECO:0000259" key="5">
    <source>
        <dbReference type="PROSITE" id="PS50956"/>
    </source>
</evidence>
<dbReference type="EMBL" id="CP014327">
    <property type="protein sequence ID" value="AML49937.1"/>
    <property type="molecule type" value="Genomic_DNA"/>
</dbReference>
<keyword evidence="4" id="KW-0804">Transcription</keyword>
<dbReference type="InterPro" id="IPR000485">
    <property type="entry name" value="AsnC-type_HTH_dom"/>
</dbReference>
<dbReference type="InterPro" id="IPR036390">
    <property type="entry name" value="WH_DNA-bd_sf"/>
</dbReference>
<dbReference type="Pfam" id="PF13412">
    <property type="entry name" value="HTH_24"/>
    <property type="match status" value="1"/>
</dbReference>
<dbReference type="PANTHER" id="PTHR30154">
    <property type="entry name" value="LEUCINE-RESPONSIVE REGULATORY PROTEIN"/>
    <property type="match status" value="1"/>
</dbReference>
<dbReference type="KEGG" id="hat:RC74_00365"/>
<dbReference type="GO" id="GO:0043201">
    <property type="term" value="P:response to L-leucine"/>
    <property type="evidence" value="ECO:0007669"/>
    <property type="project" value="TreeGrafter"/>
</dbReference>
<dbReference type="InterPro" id="IPR019888">
    <property type="entry name" value="Tscrpt_reg_AsnC-like"/>
</dbReference>
<dbReference type="SUPFAM" id="SSF54909">
    <property type="entry name" value="Dimeric alpha+beta barrel"/>
    <property type="match status" value="1"/>
</dbReference>
<name>A0A126UVN7_9RHOB</name>
<feature type="domain" description="HTH asnC-type" evidence="5">
    <location>
        <begin position="9"/>
        <end position="67"/>
    </location>
</feature>
<evidence type="ECO:0000256" key="2">
    <source>
        <dbReference type="ARBA" id="ARBA00023125"/>
    </source>
</evidence>
<dbReference type="GO" id="GO:0005829">
    <property type="term" value="C:cytosol"/>
    <property type="evidence" value="ECO:0007669"/>
    <property type="project" value="TreeGrafter"/>
</dbReference>
<dbReference type="InterPro" id="IPR011991">
    <property type="entry name" value="ArsR-like_HTH"/>
</dbReference>
<gene>
    <name evidence="6" type="ORF">RC74_00365</name>
</gene>
<evidence type="ECO:0000313" key="7">
    <source>
        <dbReference type="Proteomes" id="UP000070371"/>
    </source>
</evidence>
<dbReference type="InterPro" id="IPR036388">
    <property type="entry name" value="WH-like_DNA-bd_sf"/>
</dbReference>
<organism evidence="6 7">
    <name type="scientific">Falsihalocynthiibacter arcticus</name>
    <dbReference type="NCBI Taxonomy" id="1579316"/>
    <lineage>
        <taxon>Bacteria</taxon>
        <taxon>Pseudomonadati</taxon>
        <taxon>Pseudomonadota</taxon>
        <taxon>Alphaproteobacteria</taxon>
        <taxon>Rhodobacterales</taxon>
        <taxon>Roseobacteraceae</taxon>
        <taxon>Falsihalocynthiibacter</taxon>
    </lineage>
</organism>
<dbReference type="Pfam" id="PF01037">
    <property type="entry name" value="AsnC_trans_reg"/>
    <property type="match status" value="1"/>
</dbReference>
<dbReference type="SUPFAM" id="SSF46785">
    <property type="entry name" value="Winged helix' DNA-binding domain"/>
    <property type="match status" value="1"/>
</dbReference>
<dbReference type="RefSeq" id="WP_039002598.1">
    <property type="nucleotide sequence ID" value="NZ_CP014327.1"/>
</dbReference>
<dbReference type="Gene3D" id="1.10.10.10">
    <property type="entry name" value="Winged helix-like DNA-binding domain superfamily/Winged helix DNA-binding domain"/>
    <property type="match status" value="1"/>
</dbReference>
<dbReference type="PANTHER" id="PTHR30154:SF0">
    <property type="entry name" value="LEUCINE-RESPONSIVE REGULATORY PROTEIN"/>
    <property type="match status" value="1"/>
</dbReference>
<keyword evidence="3" id="KW-0010">Activator</keyword>
<evidence type="ECO:0000313" key="6">
    <source>
        <dbReference type="EMBL" id="AML49937.1"/>
    </source>
</evidence>
<evidence type="ECO:0000256" key="4">
    <source>
        <dbReference type="ARBA" id="ARBA00023163"/>
    </source>
</evidence>
<evidence type="ECO:0000256" key="3">
    <source>
        <dbReference type="ARBA" id="ARBA00023159"/>
    </source>
</evidence>
<dbReference type="InterPro" id="IPR011008">
    <property type="entry name" value="Dimeric_a/b-barrel"/>
</dbReference>
<keyword evidence="1" id="KW-0805">Transcription regulation</keyword>
<protein>
    <submittedName>
        <fullName evidence="6">AsnC family transcriptional regulator</fullName>
    </submittedName>
</protein>
<accession>A0A126UVN7</accession>